<dbReference type="Gene3D" id="3.30.710.10">
    <property type="entry name" value="Potassium Channel Kv1.1, Chain A"/>
    <property type="match status" value="1"/>
</dbReference>
<evidence type="ECO:0000259" key="1">
    <source>
        <dbReference type="PROSITE" id="PS50097"/>
    </source>
</evidence>
<dbReference type="EMBL" id="ML994653">
    <property type="protein sequence ID" value="KAF2181278.1"/>
    <property type="molecule type" value="Genomic_DNA"/>
</dbReference>
<dbReference type="PROSITE" id="PS50097">
    <property type="entry name" value="BTB"/>
    <property type="match status" value="1"/>
</dbReference>
<dbReference type="Proteomes" id="UP000800200">
    <property type="component" value="Unassembled WGS sequence"/>
</dbReference>
<dbReference type="PANTHER" id="PTHR47843">
    <property type="entry name" value="BTB DOMAIN-CONTAINING PROTEIN-RELATED"/>
    <property type="match status" value="1"/>
</dbReference>
<name>A0A6A6DSU2_9PEZI</name>
<dbReference type="SUPFAM" id="SSF54695">
    <property type="entry name" value="POZ domain"/>
    <property type="match status" value="1"/>
</dbReference>
<dbReference type="InterPro" id="IPR011333">
    <property type="entry name" value="SKP1/BTB/POZ_sf"/>
</dbReference>
<proteinExistence type="predicted"/>
<gene>
    <name evidence="2" type="ORF">K469DRAFT_589627</name>
</gene>
<protein>
    <recommendedName>
        <fullName evidence="1">BTB domain-containing protein</fullName>
    </recommendedName>
</protein>
<keyword evidence="3" id="KW-1185">Reference proteome</keyword>
<feature type="domain" description="BTB" evidence="1">
    <location>
        <begin position="5"/>
        <end position="73"/>
    </location>
</feature>
<accession>A0A6A6DSU2</accession>
<sequence length="252" mass="28860">ILESQPFIFIVGENGRKFTVHNALIAYHSRPLGTIINKRLLEAKVSCILEDVDEDTFVRFAQFAYTGDYLAAKPETIIEKLPSNAFCRDPKIQEDGSGSQTEPLEHGPSKKEQLWEQFTAERYLIPSPPTGIKQEPYHSYSEVFLCHARVYMFAEKYNVETLMALSLHKLQHTLTHYVLYEDHIADIVTLLQYSYSFSASHQVSTNNLQLLVAQYAACIFEQLGKSQHFYTALQKSSPLGKDIIKQLLHRME</sequence>
<reference evidence="2" key="1">
    <citation type="journal article" date="2020" name="Stud. Mycol.">
        <title>101 Dothideomycetes genomes: a test case for predicting lifestyles and emergence of pathogens.</title>
        <authorList>
            <person name="Haridas S."/>
            <person name="Albert R."/>
            <person name="Binder M."/>
            <person name="Bloem J."/>
            <person name="Labutti K."/>
            <person name="Salamov A."/>
            <person name="Andreopoulos B."/>
            <person name="Baker S."/>
            <person name="Barry K."/>
            <person name="Bills G."/>
            <person name="Bluhm B."/>
            <person name="Cannon C."/>
            <person name="Castanera R."/>
            <person name="Culley D."/>
            <person name="Daum C."/>
            <person name="Ezra D."/>
            <person name="Gonzalez J."/>
            <person name="Henrissat B."/>
            <person name="Kuo A."/>
            <person name="Liang C."/>
            <person name="Lipzen A."/>
            <person name="Lutzoni F."/>
            <person name="Magnuson J."/>
            <person name="Mondo S."/>
            <person name="Nolan M."/>
            <person name="Ohm R."/>
            <person name="Pangilinan J."/>
            <person name="Park H.-J."/>
            <person name="Ramirez L."/>
            <person name="Alfaro M."/>
            <person name="Sun H."/>
            <person name="Tritt A."/>
            <person name="Yoshinaga Y."/>
            <person name="Zwiers L.-H."/>
            <person name="Turgeon B."/>
            <person name="Goodwin S."/>
            <person name="Spatafora J."/>
            <person name="Crous P."/>
            <person name="Grigoriev I."/>
        </authorList>
    </citation>
    <scope>NUCLEOTIDE SEQUENCE</scope>
    <source>
        <strain evidence="2">CBS 207.26</strain>
    </source>
</reference>
<dbReference type="AlphaFoldDB" id="A0A6A6DSU2"/>
<evidence type="ECO:0000313" key="3">
    <source>
        <dbReference type="Proteomes" id="UP000800200"/>
    </source>
</evidence>
<dbReference type="OrthoDB" id="3925191at2759"/>
<feature type="non-terminal residue" evidence="2">
    <location>
        <position position="1"/>
    </location>
</feature>
<evidence type="ECO:0000313" key="2">
    <source>
        <dbReference type="EMBL" id="KAF2181278.1"/>
    </source>
</evidence>
<organism evidence="2 3">
    <name type="scientific">Zopfia rhizophila CBS 207.26</name>
    <dbReference type="NCBI Taxonomy" id="1314779"/>
    <lineage>
        <taxon>Eukaryota</taxon>
        <taxon>Fungi</taxon>
        <taxon>Dikarya</taxon>
        <taxon>Ascomycota</taxon>
        <taxon>Pezizomycotina</taxon>
        <taxon>Dothideomycetes</taxon>
        <taxon>Dothideomycetes incertae sedis</taxon>
        <taxon>Zopfiaceae</taxon>
        <taxon>Zopfia</taxon>
    </lineage>
</organism>
<dbReference type="InterPro" id="IPR000210">
    <property type="entry name" value="BTB/POZ_dom"/>
</dbReference>